<dbReference type="SUPFAM" id="SSF46894">
    <property type="entry name" value="C-terminal effector domain of the bipartite response regulators"/>
    <property type="match status" value="1"/>
</dbReference>
<dbReference type="GO" id="GO:0004016">
    <property type="term" value="F:adenylate cyclase activity"/>
    <property type="evidence" value="ECO:0007669"/>
    <property type="project" value="TreeGrafter"/>
</dbReference>
<dbReference type="InterPro" id="IPR019734">
    <property type="entry name" value="TPR_rpt"/>
</dbReference>
<dbReference type="SUPFAM" id="SSF52540">
    <property type="entry name" value="P-loop containing nucleoside triphosphate hydrolases"/>
    <property type="match status" value="1"/>
</dbReference>
<dbReference type="InterPro" id="IPR036388">
    <property type="entry name" value="WH-like_DNA-bd_sf"/>
</dbReference>
<dbReference type="PRINTS" id="PR00038">
    <property type="entry name" value="HTHLUXR"/>
</dbReference>
<reference evidence="6" key="1">
    <citation type="submission" date="2018-12" db="EMBL/GenBank/DDBJ databases">
        <title>Tengunoibacter tsumagoiensis gen. nov., sp. nov., Dictyobacter kobayashii sp. nov., D. alpinus sp. nov., and D. joshuensis sp. nov. and description of Dictyobacteraceae fam. nov. within the order Ktedonobacterales isolated from Tengu-no-mugimeshi.</title>
        <authorList>
            <person name="Wang C.M."/>
            <person name="Zheng Y."/>
            <person name="Sakai Y."/>
            <person name="Toyoda A."/>
            <person name="Minakuchi Y."/>
            <person name="Abe K."/>
            <person name="Yokota A."/>
            <person name="Yabe S."/>
        </authorList>
    </citation>
    <scope>NUCLEOTIDE SEQUENCE [LARGE SCALE GENOMIC DNA]</scope>
    <source>
        <strain evidence="6">Uno16</strain>
    </source>
</reference>
<keyword evidence="2" id="KW-0067">ATP-binding</keyword>
<name>A0A402BGH9_9CHLR</name>
<dbReference type="SUPFAM" id="SSF48452">
    <property type="entry name" value="TPR-like"/>
    <property type="match status" value="3"/>
</dbReference>
<dbReference type="InterPro" id="IPR027417">
    <property type="entry name" value="P-loop_NTPase"/>
</dbReference>
<evidence type="ECO:0000259" key="4">
    <source>
        <dbReference type="PROSITE" id="PS50043"/>
    </source>
</evidence>
<dbReference type="GO" id="GO:0006355">
    <property type="term" value="P:regulation of DNA-templated transcription"/>
    <property type="evidence" value="ECO:0007669"/>
    <property type="project" value="InterPro"/>
</dbReference>
<evidence type="ECO:0000313" key="5">
    <source>
        <dbReference type="EMBL" id="GCE30377.1"/>
    </source>
</evidence>
<feature type="repeat" description="TPR" evidence="3">
    <location>
        <begin position="465"/>
        <end position="498"/>
    </location>
</feature>
<keyword evidence="1" id="KW-0547">Nucleotide-binding</keyword>
<dbReference type="GO" id="GO:0003677">
    <property type="term" value="F:DNA binding"/>
    <property type="evidence" value="ECO:0007669"/>
    <property type="project" value="InterPro"/>
</dbReference>
<feature type="domain" description="HTH luxR-type" evidence="4">
    <location>
        <begin position="937"/>
        <end position="1002"/>
    </location>
</feature>
<accession>A0A402BGH9</accession>
<dbReference type="PROSITE" id="PS50005">
    <property type="entry name" value="TPR"/>
    <property type="match status" value="2"/>
</dbReference>
<dbReference type="PANTHER" id="PTHR16305">
    <property type="entry name" value="TESTICULAR SOLUBLE ADENYLYL CYCLASE"/>
    <property type="match status" value="1"/>
</dbReference>
<evidence type="ECO:0000256" key="1">
    <source>
        <dbReference type="ARBA" id="ARBA00022741"/>
    </source>
</evidence>
<dbReference type="InterPro" id="IPR016032">
    <property type="entry name" value="Sig_transdc_resp-reg_C-effctor"/>
</dbReference>
<dbReference type="Pfam" id="PF13191">
    <property type="entry name" value="AAA_16"/>
    <property type="match status" value="1"/>
</dbReference>
<dbReference type="GO" id="GO:0005737">
    <property type="term" value="C:cytoplasm"/>
    <property type="evidence" value="ECO:0007669"/>
    <property type="project" value="TreeGrafter"/>
</dbReference>
<proteinExistence type="predicted"/>
<dbReference type="InterPro" id="IPR011990">
    <property type="entry name" value="TPR-like_helical_dom_sf"/>
</dbReference>
<evidence type="ECO:0000313" key="6">
    <source>
        <dbReference type="Proteomes" id="UP000287171"/>
    </source>
</evidence>
<dbReference type="PANTHER" id="PTHR16305:SF28">
    <property type="entry name" value="GUANYLATE CYCLASE DOMAIN-CONTAINING PROTEIN"/>
    <property type="match status" value="1"/>
</dbReference>
<protein>
    <recommendedName>
        <fullName evidence="4">HTH luxR-type domain-containing protein</fullName>
    </recommendedName>
</protein>
<dbReference type="CDD" id="cd06170">
    <property type="entry name" value="LuxR_C_like"/>
    <property type="match status" value="1"/>
</dbReference>
<gene>
    <name evidence="5" type="ORF">KDA_58610</name>
</gene>
<dbReference type="Pfam" id="PF13181">
    <property type="entry name" value="TPR_8"/>
    <property type="match status" value="1"/>
</dbReference>
<dbReference type="InterPro" id="IPR041664">
    <property type="entry name" value="AAA_16"/>
</dbReference>
<keyword evidence="6" id="KW-1185">Reference proteome</keyword>
<dbReference type="SMART" id="SM00421">
    <property type="entry name" value="HTH_LUXR"/>
    <property type="match status" value="1"/>
</dbReference>
<comment type="caution">
    <text evidence="5">The sequence shown here is derived from an EMBL/GenBank/DDBJ whole genome shotgun (WGS) entry which is preliminary data.</text>
</comment>
<evidence type="ECO:0000256" key="3">
    <source>
        <dbReference type="PROSITE-ProRule" id="PRU00339"/>
    </source>
</evidence>
<dbReference type="GO" id="GO:0005524">
    <property type="term" value="F:ATP binding"/>
    <property type="evidence" value="ECO:0007669"/>
    <property type="project" value="UniProtKB-KW"/>
</dbReference>
<evidence type="ECO:0000256" key="2">
    <source>
        <dbReference type="ARBA" id="ARBA00022840"/>
    </source>
</evidence>
<dbReference type="Pfam" id="PF13424">
    <property type="entry name" value="TPR_12"/>
    <property type="match status" value="1"/>
</dbReference>
<dbReference type="EMBL" id="BIFT01000002">
    <property type="protein sequence ID" value="GCE30377.1"/>
    <property type="molecule type" value="Genomic_DNA"/>
</dbReference>
<sequence length="1007" mass="113351">MGKAIIPPIVCPTLVGRAEQFASLQQLITQTGTGNSNLVLIRGEAGIGKTRLITEARLFAQTQHMLVLEGHCFPADYACPYAPLLDLLRAFAAHSSADEHVLAVRSLASDIFPLLPEFVPAQASISTQLEPEQEKRRLFAILTTFFLQQATRHPLLLIIEDIHWCDDTSLDFLHYLMRRAQKVPLLLLVSYRHDEIHPGLSHWLVELERERSGHEIVLAPLLQGDVDVMLSAIFEQQHTALDMRRFLHGELLNILYTLTEGNPLFVEETISSLVVAGDIAYIHGYWNRTAIDKIQIPRSVQETVRRRTERLAASARYVLMLAAVAGRQFDFSLLQEITAYTEDQLLVCMKEIVAVQLVVEASAEQFAFRHALTRQAIYTQLLTRERIKFHNLIAETLERLADPHTDVHVEDLAYHFYQAHNWQKTLAYARRAGAKVLQLYAHRAAIDYFSWAIEAIQHLSAHPVPDLYRARGQAYETLGEFEQARQNYLLALEAAELLDEQVSRWQSMLDLGFLWAERDYRQAETWFLQALTLSQTLHDPALHARSLNRMGNWQLNIGQIQEALQQHRLALSIFEHLQDAVGIGQTLDLLGMVSYLGGDLIGGTAYYQQAIQLFEACGERQSLTSSLATMILRGPTFQTDSMIAAATLPEVLYDARRALAIAIEIGQRSAEAYALFQLALCLGSQGEYTDALEAVKRSLQIAEEIEHRQWQSAAHTVLGGIYAALFLYSQAQEHFELSLNLAQETGSALWIHIATAYLASLLLVRQEPVQAARLLQLKFQADMPTQTMAQRLLWCAAIELALAQGQPAQALAYVERLLNADGTIDGEHTGLRILILRGDALAALQRTREAEECWLSAQKLAIRMGSRPRQWPLCISLGNLYKAAKRNADAEKAYTTARLLIEELATTIADESLQHTFLQQALAHLLTISPPTPKKIVRQHMDGLTGRECEVAALISMGYFNREIASTLVVSERTIETHVSNILFKLNFTSRRQIASWVKEKDLKLDQ</sequence>
<dbReference type="PROSITE" id="PS00622">
    <property type="entry name" value="HTH_LUXR_1"/>
    <property type="match status" value="1"/>
</dbReference>
<dbReference type="Proteomes" id="UP000287171">
    <property type="component" value="Unassembled WGS sequence"/>
</dbReference>
<dbReference type="Pfam" id="PF00196">
    <property type="entry name" value="GerE"/>
    <property type="match status" value="1"/>
</dbReference>
<keyword evidence="3" id="KW-0802">TPR repeat</keyword>
<dbReference type="InterPro" id="IPR000792">
    <property type="entry name" value="Tscrpt_reg_LuxR_C"/>
</dbReference>
<dbReference type="AlphaFoldDB" id="A0A402BGH9"/>
<organism evidence="5 6">
    <name type="scientific">Dictyobacter alpinus</name>
    <dbReference type="NCBI Taxonomy" id="2014873"/>
    <lineage>
        <taxon>Bacteria</taxon>
        <taxon>Bacillati</taxon>
        <taxon>Chloroflexota</taxon>
        <taxon>Ktedonobacteria</taxon>
        <taxon>Ktedonobacterales</taxon>
        <taxon>Dictyobacteraceae</taxon>
        <taxon>Dictyobacter</taxon>
    </lineage>
</organism>
<dbReference type="OrthoDB" id="3795727at2"/>
<dbReference type="Gene3D" id="1.25.40.10">
    <property type="entry name" value="Tetratricopeptide repeat domain"/>
    <property type="match status" value="3"/>
</dbReference>
<dbReference type="PROSITE" id="PS50043">
    <property type="entry name" value="HTH_LUXR_2"/>
    <property type="match status" value="1"/>
</dbReference>
<dbReference type="SMART" id="SM00028">
    <property type="entry name" value="TPR"/>
    <property type="match status" value="8"/>
</dbReference>
<feature type="repeat" description="TPR" evidence="3">
    <location>
        <begin position="672"/>
        <end position="705"/>
    </location>
</feature>
<dbReference type="RefSeq" id="WP_126630476.1">
    <property type="nucleotide sequence ID" value="NZ_BIFT01000002.1"/>
</dbReference>
<dbReference type="Gene3D" id="1.10.10.10">
    <property type="entry name" value="Winged helix-like DNA-binding domain superfamily/Winged helix DNA-binding domain"/>
    <property type="match status" value="1"/>
</dbReference>